<dbReference type="Proteomes" id="UP000439522">
    <property type="component" value="Unassembled WGS sequence"/>
</dbReference>
<dbReference type="AlphaFoldDB" id="A0A6I4TDF0"/>
<reference evidence="1 2" key="1">
    <citation type="submission" date="2019-12" db="EMBL/GenBank/DDBJ databases">
        <title>Genomic-based taxomic classification of the family Erythrobacteraceae.</title>
        <authorList>
            <person name="Xu L."/>
        </authorList>
    </citation>
    <scope>NUCLEOTIDE SEQUENCE [LARGE SCALE GENOMIC DNA]</scope>
    <source>
        <strain evidence="1 2">100921-2</strain>
    </source>
</reference>
<evidence type="ECO:0000313" key="2">
    <source>
        <dbReference type="Proteomes" id="UP000439522"/>
    </source>
</evidence>
<name>A0A6I4TDF0_9SPHN</name>
<organism evidence="1 2">
    <name type="scientific">Tsuneonella aeria</name>
    <dbReference type="NCBI Taxonomy" id="1837929"/>
    <lineage>
        <taxon>Bacteria</taxon>
        <taxon>Pseudomonadati</taxon>
        <taxon>Pseudomonadota</taxon>
        <taxon>Alphaproteobacteria</taxon>
        <taxon>Sphingomonadales</taxon>
        <taxon>Erythrobacteraceae</taxon>
        <taxon>Tsuneonella</taxon>
    </lineage>
</organism>
<comment type="caution">
    <text evidence="1">The sequence shown here is derived from an EMBL/GenBank/DDBJ whole genome shotgun (WGS) entry which is preliminary data.</text>
</comment>
<gene>
    <name evidence="1" type="ORF">GRI40_08910</name>
</gene>
<sequence length="166" mass="18089">MFDWSAGTSGGSVAAPLSSLHSNATSRGLFAPAAPGSKDFAECSGSGALVPTFPALGAGEGVSFPRRRESAPASNIDSRRACRPLVTPSALTLQYRSGQIFRDNVRIGRECMSSRCRANQETAENPSFLHWRTRQDHNCLFAIIRHQPRFPLCSLLIPHSRFAFVR</sequence>
<protein>
    <submittedName>
        <fullName evidence="1">Uncharacterized protein</fullName>
    </submittedName>
</protein>
<keyword evidence="2" id="KW-1185">Reference proteome</keyword>
<proteinExistence type="predicted"/>
<evidence type="ECO:0000313" key="1">
    <source>
        <dbReference type="EMBL" id="MXO75331.1"/>
    </source>
</evidence>
<dbReference type="EMBL" id="WTZA01000001">
    <property type="protein sequence ID" value="MXO75331.1"/>
    <property type="molecule type" value="Genomic_DNA"/>
</dbReference>
<accession>A0A6I4TDF0</accession>
<dbReference type="RefSeq" id="WP_160610981.1">
    <property type="nucleotide sequence ID" value="NZ_WTZA01000001.1"/>
</dbReference>